<organism evidence="1 2">
    <name type="scientific">Stylosanthes scabra</name>
    <dbReference type="NCBI Taxonomy" id="79078"/>
    <lineage>
        <taxon>Eukaryota</taxon>
        <taxon>Viridiplantae</taxon>
        <taxon>Streptophyta</taxon>
        <taxon>Embryophyta</taxon>
        <taxon>Tracheophyta</taxon>
        <taxon>Spermatophyta</taxon>
        <taxon>Magnoliopsida</taxon>
        <taxon>eudicotyledons</taxon>
        <taxon>Gunneridae</taxon>
        <taxon>Pentapetalae</taxon>
        <taxon>rosids</taxon>
        <taxon>fabids</taxon>
        <taxon>Fabales</taxon>
        <taxon>Fabaceae</taxon>
        <taxon>Papilionoideae</taxon>
        <taxon>50 kb inversion clade</taxon>
        <taxon>dalbergioids sensu lato</taxon>
        <taxon>Dalbergieae</taxon>
        <taxon>Pterocarpus clade</taxon>
        <taxon>Stylosanthes</taxon>
    </lineage>
</organism>
<gene>
    <name evidence="1" type="ORF">PIB30_051388</name>
</gene>
<proteinExistence type="predicted"/>
<accession>A0ABU6THM6</accession>
<keyword evidence="2" id="KW-1185">Reference proteome</keyword>
<dbReference type="EMBL" id="JASCZI010090984">
    <property type="protein sequence ID" value="MED6148254.1"/>
    <property type="molecule type" value="Genomic_DNA"/>
</dbReference>
<dbReference type="Proteomes" id="UP001341840">
    <property type="component" value="Unassembled WGS sequence"/>
</dbReference>
<evidence type="ECO:0000313" key="2">
    <source>
        <dbReference type="Proteomes" id="UP001341840"/>
    </source>
</evidence>
<comment type="caution">
    <text evidence="1">The sequence shown here is derived from an EMBL/GenBank/DDBJ whole genome shotgun (WGS) entry which is preliminary data.</text>
</comment>
<evidence type="ECO:0000313" key="1">
    <source>
        <dbReference type="EMBL" id="MED6148254.1"/>
    </source>
</evidence>
<protein>
    <submittedName>
        <fullName evidence="1">Uncharacterized protein</fullName>
    </submittedName>
</protein>
<sequence length="124" mass="14220">MIYYRLPISVVAHGERYGCFAIKVDDDLQVLFHCRKQFPELLATELFVEMRIRIHIPQMLQGRLALRSSMIQRRIRSFGELAVAIAAAPYLVSVLVVERDPESLVEEALRANDSDNESEFIEGQ</sequence>
<name>A0ABU6THM6_9FABA</name>
<reference evidence="1 2" key="1">
    <citation type="journal article" date="2023" name="Plants (Basel)">
        <title>Bridging the Gap: Combining Genomics and Transcriptomics Approaches to Understand Stylosanthes scabra, an Orphan Legume from the Brazilian Caatinga.</title>
        <authorList>
            <person name="Ferreira-Neto J.R.C."/>
            <person name="da Silva M.D."/>
            <person name="Binneck E."/>
            <person name="de Melo N.F."/>
            <person name="da Silva R.H."/>
            <person name="de Melo A.L.T.M."/>
            <person name="Pandolfi V."/>
            <person name="Bustamante F.O."/>
            <person name="Brasileiro-Vidal A.C."/>
            <person name="Benko-Iseppon A.M."/>
        </authorList>
    </citation>
    <scope>NUCLEOTIDE SEQUENCE [LARGE SCALE GENOMIC DNA]</scope>
    <source>
        <tissue evidence="1">Leaves</tissue>
    </source>
</reference>